<accession>A0A2P2JZP5</accession>
<dbReference type="Pfam" id="PF09713">
    <property type="entry name" value="A_thal_3526"/>
    <property type="match status" value="1"/>
</dbReference>
<proteinExistence type="predicted"/>
<organism evidence="1">
    <name type="scientific">Rhizophora mucronata</name>
    <name type="common">Asiatic mangrove</name>
    <dbReference type="NCBI Taxonomy" id="61149"/>
    <lineage>
        <taxon>Eukaryota</taxon>
        <taxon>Viridiplantae</taxon>
        <taxon>Streptophyta</taxon>
        <taxon>Embryophyta</taxon>
        <taxon>Tracheophyta</taxon>
        <taxon>Spermatophyta</taxon>
        <taxon>Magnoliopsida</taxon>
        <taxon>eudicotyledons</taxon>
        <taxon>Gunneridae</taxon>
        <taxon>Pentapetalae</taxon>
        <taxon>rosids</taxon>
        <taxon>fabids</taxon>
        <taxon>Malpighiales</taxon>
        <taxon>Rhizophoraceae</taxon>
        <taxon>Rhizophora</taxon>
    </lineage>
</organism>
<evidence type="ECO:0000313" key="1">
    <source>
        <dbReference type="EMBL" id="MBW98941.1"/>
    </source>
</evidence>
<reference evidence="1" key="1">
    <citation type="submission" date="2018-02" db="EMBL/GenBank/DDBJ databases">
        <title>Rhizophora mucronata_Transcriptome.</title>
        <authorList>
            <person name="Meera S.P."/>
            <person name="Sreeshan A."/>
            <person name="Augustine A."/>
        </authorList>
    </citation>
    <scope>NUCLEOTIDE SEQUENCE</scope>
    <source>
        <tissue evidence="1">Leaf</tissue>
    </source>
</reference>
<dbReference type="NCBIfam" id="TIGR01589">
    <property type="entry name" value="A_thal_3526"/>
    <property type="match status" value="1"/>
</dbReference>
<dbReference type="PANTHER" id="PTHR31871">
    <property type="entry name" value="OS02G0137100 PROTEIN"/>
    <property type="match status" value="1"/>
</dbReference>
<name>A0A2P2JZP5_RHIMU</name>
<dbReference type="InterPro" id="IPR006476">
    <property type="entry name" value="CHP01589_pln"/>
</dbReference>
<dbReference type="AlphaFoldDB" id="A0A2P2JZP5"/>
<dbReference type="EMBL" id="GGEC01018458">
    <property type="protein sequence ID" value="MBW98941.1"/>
    <property type="molecule type" value="Transcribed_RNA"/>
</dbReference>
<dbReference type="PANTHER" id="PTHR31871:SF5">
    <property type="entry name" value="TRANSMEMBRANE PROTEIN"/>
    <property type="match status" value="1"/>
</dbReference>
<protein>
    <submittedName>
        <fullName evidence="1">Uncharacterized protein</fullName>
    </submittedName>
</protein>
<sequence>MYCNSHQHLLPCLRCHPHGYIRMVQYLIERCILLHMSRDQCIKALAERARILPLVTLTGRHMHRSPRLARRKPWK</sequence>